<gene>
    <name evidence="6" type="ORF">FCN74_10850</name>
</gene>
<evidence type="ECO:0000256" key="4">
    <source>
        <dbReference type="PROSITE-ProRule" id="PRU01240"/>
    </source>
</evidence>
<dbReference type="Proteomes" id="UP000306552">
    <property type="component" value="Unassembled WGS sequence"/>
</dbReference>
<sequence>MFTCIPLLNTFAQQSQTHYYYIEEASNDILNPTNITTNQDESLSIEFSDEDLTAFFEDFTIFSYVREFGFSRFTSLHKYYLIGLDKINRENDLLLNTNIVSAEYAGTIEDIEGRPLNTPNDYYVDSVITGDWIPDGTFGPDGELIVPYLQNNIRGFEHLELINARRAWNITTGDPNVVIGVRDVAFNVIHPEVANKVVATYGNVNSSGNHGLSVAGVAAGDTNNGIGFSSIGYNSSLAFSTGASPFTSNPFGYAGASLFMAEDNSNIKVINISMGSAGSPITAQADAFKVIKDSLNVTVVVAAGNGLHTGNNITEYYWPGSYEHVIGVSSVGSYNKYGHLYDNGASVGWKDVHEQVIGVNGYNHQHNDSIDIVAPGYNVPAPRFSNWHIVGSGTSYASPIVAGTAALMYAVNPGITAERVKEILQETADDKIYDIPENAPYNGLLGAGRVNAYGAVLKAECEYNGNLVGLDLNMQNTKDHFGDEPDTVSDIIWESPDIWVRNTDDGFLYKESEELHFVDSNTPVYVYVRVTNDSCQPSTGTEQLELYWAKGGLNQTWPTVWNGSSNPVSAPNGSGQQFDIGNLVGIQNIPSIQTGKYEILEFEWFPENPDNYEDAGFDKPWMFCFLSRIFTPDDPMTFPEVANAATNARNNNNIAYKNETVINVSSNIKQGTIFAGNLGGETPLTSNIQFFTNDSINDAIWQEAEIYTTLDENLWNAWQDSGAQNQSVRVVNANERRLLLTGNDASLDEIAFGANEYGTLTMSVNFLVRVVEDFEGYDLFIQQTESNTDDVLGGFTYTFTRDNSRQEFIADNETELQNDNTRTIKAVDINEPAIYNWYDADGNLIYSGNELEVSTAVANEYKLEVIAESDGHKDYQTVETDDLRKIESISPNPAQSQVNIKYLIDEQDNAIIKLTHSSNGIFYNYILENIQDNIDIDLTNFTSGQYIVNLISGGQILDTQNLIIN</sequence>
<dbReference type="PANTHER" id="PTHR42884:SF14">
    <property type="entry name" value="NEUROENDOCRINE CONVERTASE 1"/>
    <property type="match status" value="1"/>
</dbReference>
<accession>A0A4U5TNY5</accession>
<dbReference type="GO" id="GO:0004252">
    <property type="term" value="F:serine-type endopeptidase activity"/>
    <property type="evidence" value="ECO:0007669"/>
    <property type="project" value="UniProtKB-UniRule"/>
</dbReference>
<evidence type="ECO:0000259" key="5">
    <source>
        <dbReference type="Pfam" id="PF00082"/>
    </source>
</evidence>
<evidence type="ECO:0000313" key="6">
    <source>
        <dbReference type="EMBL" id="TKS55789.1"/>
    </source>
</evidence>
<dbReference type="CDD" id="cd00306">
    <property type="entry name" value="Peptidases_S8_S53"/>
    <property type="match status" value="1"/>
</dbReference>
<dbReference type="PROSITE" id="PS00138">
    <property type="entry name" value="SUBTILASE_SER"/>
    <property type="match status" value="1"/>
</dbReference>
<dbReference type="PANTHER" id="PTHR42884">
    <property type="entry name" value="PROPROTEIN CONVERTASE SUBTILISIN/KEXIN-RELATED"/>
    <property type="match status" value="1"/>
</dbReference>
<evidence type="ECO:0000256" key="1">
    <source>
        <dbReference type="ARBA" id="ARBA00022670"/>
    </source>
</evidence>
<comment type="similarity">
    <text evidence="4">Belongs to the peptidase S8 family.</text>
</comment>
<comment type="caution">
    <text evidence="6">The sequence shown here is derived from an EMBL/GenBank/DDBJ whole genome shotgun (WGS) entry which is preliminary data.</text>
</comment>
<dbReference type="OrthoDB" id="1055762at2"/>
<protein>
    <recommendedName>
        <fullName evidence="5">Peptidase S8/S53 domain-containing protein</fullName>
    </recommendedName>
</protein>
<evidence type="ECO:0000256" key="3">
    <source>
        <dbReference type="ARBA" id="ARBA00022825"/>
    </source>
</evidence>
<dbReference type="Gene3D" id="3.40.50.200">
    <property type="entry name" value="Peptidase S8/S53 domain"/>
    <property type="match status" value="1"/>
</dbReference>
<keyword evidence="3 4" id="KW-0720">Serine protease</keyword>
<evidence type="ECO:0000313" key="7">
    <source>
        <dbReference type="Proteomes" id="UP000306552"/>
    </source>
</evidence>
<dbReference type="AlphaFoldDB" id="A0A4U5TNY5"/>
<feature type="active site" description="Charge relay system" evidence="4">
    <location>
        <position position="395"/>
    </location>
</feature>
<dbReference type="Pfam" id="PF00082">
    <property type="entry name" value="Peptidase_S8"/>
    <property type="match status" value="1"/>
</dbReference>
<name>A0A4U5TNY5_9FLAO</name>
<dbReference type="PRINTS" id="PR00723">
    <property type="entry name" value="SUBTILISIN"/>
</dbReference>
<keyword evidence="1 4" id="KW-0645">Protease</keyword>
<keyword evidence="7" id="KW-1185">Reference proteome</keyword>
<dbReference type="SUPFAM" id="SSF52743">
    <property type="entry name" value="Subtilisin-like"/>
    <property type="match status" value="1"/>
</dbReference>
<dbReference type="GO" id="GO:0016020">
    <property type="term" value="C:membrane"/>
    <property type="evidence" value="ECO:0007669"/>
    <property type="project" value="TreeGrafter"/>
</dbReference>
<keyword evidence="2 4" id="KW-0378">Hydrolase</keyword>
<reference evidence="6 7" key="1">
    <citation type="submission" date="2019-04" db="EMBL/GenBank/DDBJ databases">
        <title>Psychroflexus halotolerans sp. nov., isolated from a marine solar saltern.</title>
        <authorList>
            <person name="Feng X."/>
        </authorList>
    </citation>
    <scope>NUCLEOTIDE SEQUENCE [LARGE SCALE GENOMIC DNA]</scope>
    <source>
        <strain evidence="6 7">WDS2C27</strain>
    </source>
</reference>
<feature type="domain" description="Peptidase S8/S53" evidence="5">
    <location>
        <begin position="176"/>
        <end position="431"/>
    </location>
</feature>
<organism evidence="6 7">
    <name type="scientific">Mesohalobacter halotolerans</name>
    <dbReference type="NCBI Taxonomy" id="1883405"/>
    <lineage>
        <taxon>Bacteria</taxon>
        <taxon>Pseudomonadati</taxon>
        <taxon>Bacteroidota</taxon>
        <taxon>Flavobacteriia</taxon>
        <taxon>Flavobacteriales</taxon>
        <taxon>Flavobacteriaceae</taxon>
        <taxon>Mesohalobacter</taxon>
    </lineage>
</organism>
<dbReference type="GO" id="GO:0016485">
    <property type="term" value="P:protein processing"/>
    <property type="evidence" value="ECO:0007669"/>
    <property type="project" value="TreeGrafter"/>
</dbReference>
<dbReference type="RefSeq" id="WP_138932617.1">
    <property type="nucleotide sequence ID" value="NZ_SWMU01000004.1"/>
</dbReference>
<feature type="active site" description="Charge relay system" evidence="4">
    <location>
        <position position="183"/>
    </location>
</feature>
<evidence type="ECO:0000256" key="2">
    <source>
        <dbReference type="ARBA" id="ARBA00022801"/>
    </source>
</evidence>
<dbReference type="PROSITE" id="PS51892">
    <property type="entry name" value="SUBTILASE"/>
    <property type="match status" value="1"/>
</dbReference>
<dbReference type="EMBL" id="SWMU01000004">
    <property type="protein sequence ID" value="TKS55789.1"/>
    <property type="molecule type" value="Genomic_DNA"/>
</dbReference>
<dbReference type="InterPro" id="IPR023828">
    <property type="entry name" value="Peptidase_S8_Ser-AS"/>
</dbReference>
<proteinExistence type="inferred from homology"/>
<dbReference type="InterPro" id="IPR036852">
    <property type="entry name" value="Peptidase_S8/S53_dom_sf"/>
</dbReference>
<dbReference type="InterPro" id="IPR015500">
    <property type="entry name" value="Peptidase_S8_subtilisin-rel"/>
</dbReference>
<dbReference type="InterPro" id="IPR000209">
    <property type="entry name" value="Peptidase_S8/S53_dom"/>
</dbReference>
<feature type="active site" description="Charge relay system" evidence="4">
    <location>
        <position position="210"/>
    </location>
</feature>